<name>A0A4R2E8Y2_9BACT</name>
<dbReference type="GO" id="GO:0004049">
    <property type="term" value="F:anthranilate synthase activity"/>
    <property type="evidence" value="ECO:0007669"/>
    <property type="project" value="UniProtKB-EC"/>
</dbReference>
<dbReference type="EMBL" id="SLWB01000013">
    <property type="protein sequence ID" value="TCN64531.1"/>
    <property type="molecule type" value="Genomic_DNA"/>
</dbReference>
<evidence type="ECO:0000259" key="9">
    <source>
        <dbReference type="Pfam" id="PF00425"/>
    </source>
</evidence>
<dbReference type="InterPro" id="IPR005801">
    <property type="entry name" value="ADC_synthase"/>
</dbReference>
<dbReference type="Pfam" id="PF04715">
    <property type="entry name" value="Anth_synt_I_N"/>
    <property type="match status" value="1"/>
</dbReference>
<proteinExistence type="predicted"/>
<sequence>MKTKYSLKKKVIKLPADTITPVGVYLKMRDMYPGALLLECTDYSSQQNAFSHICLNPILGIEVSEADVSTYYPNGEKALIATANLVEQINAFISSIEVVNFQENDFGVDGLFGFTSFDSAVIFDKYPDDIVEKVSQNREIPFLRYDLFKVVISFNHFNETLAITEFYNEDSPLLLTESIQAQLNNRNFGSYPFSTEGSEKNPLKDSDFKAMVAKAKEHCQRGDVFQLVVSKPYHQKFKGDEFNVYRALRSVNPSPYLFYFDYIGYKIFGSSPEAQLKVGEGKATINPIAGTVKRTGDALTDFKLANELINNPKENSEHVMLVDLARNDLSRSCDNVKVEIYKEIQTFSHVIHLVSTVTGDIRKGSTPFTLFADTFPAGTLSGAPKHKAIELIVDMEPTQRGYYGGGIGYIGLDGSLNHAITIRSFFSKHGVLTYQAGAGVVIDSTEKGELQEVNNKLNALRSALELVSNYINK</sequence>
<comment type="cofactor">
    <cofactor evidence="1">
        <name>Mg(2+)</name>
        <dbReference type="ChEBI" id="CHEBI:18420"/>
    </cofactor>
</comment>
<dbReference type="Gene3D" id="3.60.120.10">
    <property type="entry name" value="Anthranilate synthase"/>
    <property type="match status" value="1"/>
</dbReference>
<dbReference type="InterPro" id="IPR019999">
    <property type="entry name" value="Anth_synth_I-like"/>
</dbReference>
<evidence type="ECO:0000313" key="12">
    <source>
        <dbReference type="Proteomes" id="UP000294830"/>
    </source>
</evidence>
<dbReference type="GO" id="GO:0000162">
    <property type="term" value="P:L-tryptophan biosynthetic process"/>
    <property type="evidence" value="ECO:0007669"/>
    <property type="project" value="TreeGrafter"/>
</dbReference>
<dbReference type="InterPro" id="IPR006805">
    <property type="entry name" value="Anth_synth_I_N"/>
</dbReference>
<dbReference type="GO" id="GO:0046872">
    <property type="term" value="F:metal ion binding"/>
    <property type="evidence" value="ECO:0007669"/>
    <property type="project" value="UniProtKB-KW"/>
</dbReference>
<dbReference type="OrthoDB" id="9803598at2"/>
<organism evidence="11 12">
    <name type="scientific">Acetobacteroides hydrogenigenes</name>
    <dbReference type="NCBI Taxonomy" id="979970"/>
    <lineage>
        <taxon>Bacteria</taxon>
        <taxon>Pseudomonadati</taxon>
        <taxon>Bacteroidota</taxon>
        <taxon>Bacteroidia</taxon>
        <taxon>Bacteroidales</taxon>
        <taxon>Rikenellaceae</taxon>
        <taxon>Acetobacteroides</taxon>
    </lineage>
</organism>
<dbReference type="SUPFAM" id="SSF56322">
    <property type="entry name" value="ADC synthase"/>
    <property type="match status" value="1"/>
</dbReference>
<evidence type="ECO:0000256" key="8">
    <source>
        <dbReference type="ARBA" id="ARBA00047683"/>
    </source>
</evidence>
<comment type="caution">
    <text evidence="11">The sequence shown here is derived from an EMBL/GenBank/DDBJ whole genome shotgun (WGS) entry which is preliminary data.</text>
</comment>
<reference evidence="11 12" key="1">
    <citation type="submission" date="2019-03" db="EMBL/GenBank/DDBJ databases">
        <title>Genomic Encyclopedia of Archaeal and Bacterial Type Strains, Phase II (KMG-II): from individual species to whole genera.</title>
        <authorList>
            <person name="Goeker M."/>
        </authorList>
    </citation>
    <scope>NUCLEOTIDE SEQUENCE [LARGE SCALE GENOMIC DNA]</scope>
    <source>
        <strain evidence="11 12">RL-C</strain>
    </source>
</reference>
<comment type="function">
    <text evidence="7">Part of a heterotetrameric complex that catalyzes the two-step biosynthesis of anthranilate, an intermediate in the biosynthesis of L-tryptophan. In the first step, the glutamine-binding beta subunit (TrpG) of anthranilate synthase (AS) provides the glutamine amidotransferase activity which generates ammonia as a substrate that, along with chorismate, is used in the second step, catalyzed by the large alpha subunit of AS (TrpE) to produce anthranilate. In the absence of TrpG, TrpE can synthesize anthranilate directly from chorismate and high concentrations of ammonia.</text>
</comment>
<dbReference type="PANTHER" id="PTHR11236">
    <property type="entry name" value="AMINOBENZOATE/ANTHRANILATE SYNTHASE"/>
    <property type="match status" value="1"/>
</dbReference>
<evidence type="ECO:0000256" key="3">
    <source>
        <dbReference type="ARBA" id="ARBA00020653"/>
    </source>
</evidence>
<evidence type="ECO:0000259" key="10">
    <source>
        <dbReference type="Pfam" id="PF04715"/>
    </source>
</evidence>
<dbReference type="Pfam" id="PF00425">
    <property type="entry name" value="Chorismate_bind"/>
    <property type="match status" value="1"/>
</dbReference>
<feature type="domain" description="Chorismate-utilising enzyme C-terminal" evidence="9">
    <location>
        <begin position="206"/>
        <end position="456"/>
    </location>
</feature>
<keyword evidence="5" id="KW-0460">Magnesium</keyword>
<accession>A0A4R2E8Y2</accession>
<keyword evidence="4" id="KW-0479">Metal-binding</keyword>
<gene>
    <name evidence="11" type="ORF">CLV25_11359</name>
</gene>
<dbReference type="RefSeq" id="WP_131839952.1">
    <property type="nucleotide sequence ID" value="NZ_SLWB01000013.1"/>
</dbReference>
<evidence type="ECO:0000313" key="11">
    <source>
        <dbReference type="EMBL" id="TCN64531.1"/>
    </source>
</evidence>
<dbReference type="PANTHER" id="PTHR11236:SF48">
    <property type="entry name" value="ISOCHORISMATE SYNTHASE MENF"/>
    <property type="match status" value="1"/>
</dbReference>
<keyword evidence="12" id="KW-1185">Reference proteome</keyword>
<comment type="subunit">
    <text evidence="2">Heterotetramer consisting of two non-identical subunits: a beta subunit (TrpG) and a large alpha subunit (TrpE).</text>
</comment>
<dbReference type="Proteomes" id="UP000294830">
    <property type="component" value="Unassembled WGS sequence"/>
</dbReference>
<evidence type="ECO:0000256" key="2">
    <source>
        <dbReference type="ARBA" id="ARBA00011575"/>
    </source>
</evidence>
<dbReference type="AlphaFoldDB" id="A0A4R2E8Y2"/>
<evidence type="ECO:0000256" key="6">
    <source>
        <dbReference type="ARBA" id="ARBA00023239"/>
    </source>
</evidence>
<comment type="catalytic activity">
    <reaction evidence="8">
        <text>chorismate + L-glutamine = anthranilate + pyruvate + L-glutamate + H(+)</text>
        <dbReference type="Rhea" id="RHEA:21732"/>
        <dbReference type="ChEBI" id="CHEBI:15361"/>
        <dbReference type="ChEBI" id="CHEBI:15378"/>
        <dbReference type="ChEBI" id="CHEBI:16567"/>
        <dbReference type="ChEBI" id="CHEBI:29748"/>
        <dbReference type="ChEBI" id="CHEBI:29985"/>
        <dbReference type="ChEBI" id="CHEBI:58359"/>
        <dbReference type="EC" id="4.1.3.27"/>
    </reaction>
</comment>
<evidence type="ECO:0000256" key="1">
    <source>
        <dbReference type="ARBA" id="ARBA00001946"/>
    </source>
</evidence>
<dbReference type="PRINTS" id="PR00095">
    <property type="entry name" value="ANTSNTHASEI"/>
</dbReference>
<evidence type="ECO:0000256" key="7">
    <source>
        <dbReference type="ARBA" id="ARBA00025634"/>
    </source>
</evidence>
<protein>
    <recommendedName>
        <fullName evidence="3">Anthranilate synthase component 1</fullName>
    </recommendedName>
</protein>
<evidence type="ECO:0000256" key="4">
    <source>
        <dbReference type="ARBA" id="ARBA00022723"/>
    </source>
</evidence>
<keyword evidence="6" id="KW-0456">Lyase</keyword>
<feature type="domain" description="Anthranilate synthase component I N-terminal" evidence="10">
    <location>
        <begin position="17"/>
        <end position="162"/>
    </location>
</feature>
<dbReference type="InterPro" id="IPR015890">
    <property type="entry name" value="Chorismate_C"/>
</dbReference>
<evidence type="ECO:0000256" key="5">
    <source>
        <dbReference type="ARBA" id="ARBA00022842"/>
    </source>
</evidence>